<evidence type="ECO:0000313" key="1">
    <source>
        <dbReference type="EMBL" id="PWW74046.1"/>
    </source>
</evidence>
<dbReference type="Proteomes" id="UP000246991">
    <property type="component" value="Unassembled WGS sequence"/>
</dbReference>
<name>A0A317SKM0_9PEZI</name>
<dbReference type="PANTHER" id="PTHR46363">
    <property type="entry name" value="DEOXYRIBONUCLEASE TATDN2-RELATED"/>
    <property type="match status" value="1"/>
</dbReference>
<organism evidence="1 2">
    <name type="scientific">Tuber magnatum</name>
    <name type="common">white Piedmont truffle</name>
    <dbReference type="NCBI Taxonomy" id="42249"/>
    <lineage>
        <taxon>Eukaryota</taxon>
        <taxon>Fungi</taxon>
        <taxon>Dikarya</taxon>
        <taxon>Ascomycota</taxon>
        <taxon>Pezizomycotina</taxon>
        <taxon>Pezizomycetes</taxon>
        <taxon>Pezizales</taxon>
        <taxon>Tuberaceae</taxon>
        <taxon>Tuber</taxon>
    </lineage>
</organism>
<accession>A0A317SKM0</accession>
<comment type="caution">
    <text evidence="1">The sequence shown here is derived from an EMBL/GenBank/DDBJ whole genome shotgun (WGS) entry which is preliminary data.</text>
</comment>
<evidence type="ECO:0000313" key="2">
    <source>
        <dbReference type="Proteomes" id="UP000246991"/>
    </source>
</evidence>
<keyword evidence="1" id="KW-0378">Hydrolase</keyword>
<dbReference type="AlphaFoldDB" id="A0A317SKM0"/>
<dbReference type="OrthoDB" id="6079689at2759"/>
<dbReference type="PANTHER" id="PTHR46363:SF1">
    <property type="entry name" value="DEOXYRIBONUCLEASE TATDN2-RELATED"/>
    <property type="match status" value="1"/>
</dbReference>
<proteinExistence type="predicted"/>
<reference evidence="1 2" key="1">
    <citation type="submission" date="2018-03" db="EMBL/GenBank/DDBJ databases">
        <title>Genomes of Pezizomycetes fungi and the evolution of truffles.</title>
        <authorList>
            <person name="Murat C."/>
            <person name="Payen T."/>
            <person name="Noel B."/>
            <person name="Kuo A."/>
            <person name="Martin F.M."/>
        </authorList>
    </citation>
    <scope>NUCLEOTIDE SEQUENCE [LARGE SCALE GENOMIC DNA]</scope>
    <source>
        <strain evidence="1">091103-1</strain>
    </source>
</reference>
<dbReference type="Gene3D" id="3.20.20.140">
    <property type="entry name" value="Metal-dependent hydrolases"/>
    <property type="match status" value="1"/>
</dbReference>
<keyword evidence="2" id="KW-1185">Reference proteome</keyword>
<dbReference type="GO" id="GO:0016788">
    <property type="term" value="F:hydrolase activity, acting on ester bonds"/>
    <property type="evidence" value="ECO:0007669"/>
    <property type="project" value="InterPro"/>
</dbReference>
<dbReference type="SUPFAM" id="SSF51556">
    <property type="entry name" value="Metallo-dependent hydrolases"/>
    <property type="match status" value="1"/>
</dbReference>
<sequence length="334" mass="37971">MVRSPLAHLTRAIPRKSLFKDPLNPYTPRSKRGIKVIRYAPAEFPKGPKKVHEVDWKLIPRAEHKIEWGGYLTMKYIDTHTHLHSTLQQMKDAPSNILDSFTIGAHPYNAAAYDNAVHNSFLKTLHHKQCVALGECGLDYFRTDSSTWPTQREVFIRQLGVAVFLRKPILVYTRDAERDTFSILHDHVPIDHKLHIQSFTGSREFGLKVLRHWPNSTLGITGTITYSGSYHVAEMIEEGEIPLNRMMLGSKSPFIVPKPIYPYIAKTTRPKLKTEKFALGHSGMLPIVAEVVAGLANKALKKDGKWVKDDFLHKMDSILKNSNEVAEKFFGIKV</sequence>
<dbReference type="Pfam" id="PF01026">
    <property type="entry name" value="TatD_DNase"/>
    <property type="match status" value="1"/>
</dbReference>
<protein>
    <submittedName>
        <fullName evidence="1">Metallo-dependent hydrolase</fullName>
    </submittedName>
</protein>
<dbReference type="EMBL" id="PYWC01000069">
    <property type="protein sequence ID" value="PWW74046.1"/>
    <property type="molecule type" value="Genomic_DNA"/>
</dbReference>
<dbReference type="InterPro" id="IPR001130">
    <property type="entry name" value="TatD-like"/>
</dbReference>
<gene>
    <name evidence="1" type="ORF">C7212DRAFT_365558</name>
</gene>
<dbReference type="InterPro" id="IPR032466">
    <property type="entry name" value="Metal_Hydrolase"/>
</dbReference>